<name>A0A835JL23_9ROSI</name>
<evidence type="ECO:0000313" key="2">
    <source>
        <dbReference type="EMBL" id="KAF9673187.1"/>
    </source>
</evidence>
<protein>
    <submittedName>
        <fullName evidence="2">Uncharacterized protein</fullName>
    </submittedName>
</protein>
<keyword evidence="1" id="KW-1133">Transmembrane helix</keyword>
<gene>
    <name evidence="2" type="ORF">SADUNF_Sadunf11G0122500</name>
</gene>
<proteinExistence type="predicted"/>
<evidence type="ECO:0000313" key="3">
    <source>
        <dbReference type="Proteomes" id="UP000657918"/>
    </source>
</evidence>
<dbReference type="Proteomes" id="UP000657918">
    <property type="component" value="Chromosome 11"/>
</dbReference>
<dbReference type="EMBL" id="JADGMS010000011">
    <property type="protein sequence ID" value="KAF9673187.1"/>
    <property type="molecule type" value="Genomic_DNA"/>
</dbReference>
<comment type="caution">
    <text evidence="2">The sequence shown here is derived from an EMBL/GenBank/DDBJ whole genome shotgun (WGS) entry which is preliminary data.</text>
</comment>
<sequence>MVLLIRAPPIPEDFTCRRTCGGNGATYTGKLITPEGEMEFKCSDVFSSLTRLEGALTFHTHAGLGLFFKKDVSFLEGDQTGAGWVLTLILRLILSSRHTKRKSFLYLLLVLLCFCVLETYRTGWSSHDLAFDRVSPKFLFFHF</sequence>
<dbReference type="AlphaFoldDB" id="A0A835JL23"/>
<organism evidence="2 3">
    <name type="scientific">Salix dunnii</name>
    <dbReference type="NCBI Taxonomy" id="1413687"/>
    <lineage>
        <taxon>Eukaryota</taxon>
        <taxon>Viridiplantae</taxon>
        <taxon>Streptophyta</taxon>
        <taxon>Embryophyta</taxon>
        <taxon>Tracheophyta</taxon>
        <taxon>Spermatophyta</taxon>
        <taxon>Magnoliopsida</taxon>
        <taxon>eudicotyledons</taxon>
        <taxon>Gunneridae</taxon>
        <taxon>Pentapetalae</taxon>
        <taxon>rosids</taxon>
        <taxon>fabids</taxon>
        <taxon>Malpighiales</taxon>
        <taxon>Salicaceae</taxon>
        <taxon>Saliceae</taxon>
        <taxon>Salix</taxon>
    </lineage>
</organism>
<accession>A0A835JL23</accession>
<evidence type="ECO:0000256" key="1">
    <source>
        <dbReference type="SAM" id="Phobius"/>
    </source>
</evidence>
<keyword evidence="1" id="KW-0472">Membrane</keyword>
<feature type="transmembrane region" description="Helical" evidence="1">
    <location>
        <begin position="104"/>
        <end position="123"/>
    </location>
</feature>
<keyword evidence="3" id="KW-1185">Reference proteome</keyword>
<keyword evidence="1" id="KW-0812">Transmembrane</keyword>
<reference evidence="2 3" key="1">
    <citation type="submission" date="2020-10" db="EMBL/GenBank/DDBJ databases">
        <title>Plant Genome Project.</title>
        <authorList>
            <person name="Zhang R.-G."/>
        </authorList>
    </citation>
    <scope>NUCLEOTIDE SEQUENCE [LARGE SCALE GENOMIC DNA]</scope>
    <source>
        <strain evidence="2">FAFU-HL-1</strain>
        <tissue evidence="2">Leaf</tissue>
    </source>
</reference>